<dbReference type="AlphaFoldDB" id="A0A0J8BR11"/>
<organism evidence="2 3">
    <name type="scientific">Beta vulgaris subsp. vulgaris</name>
    <name type="common">Beet</name>
    <dbReference type="NCBI Taxonomy" id="3555"/>
    <lineage>
        <taxon>Eukaryota</taxon>
        <taxon>Viridiplantae</taxon>
        <taxon>Streptophyta</taxon>
        <taxon>Embryophyta</taxon>
        <taxon>Tracheophyta</taxon>
        <taxon>Spermatophyta</taxon>
        <taxon>Magnoliopsida</taxon>
        <taxon>eudicotyledons</taxon>
        <taxon>Gunneridae</taxon>
        <taxon>Pentapetalae</taxon>
        <taxon>Caryophyllales</taxon>
        <taxon>Chenopodiaceae</taxon>
        <taxon>Betoideae</taxon>
        <taxon>Beta</taxon>
    </lineage>
</organism>
<reference evidence="2 3" key="1">
    <citation type="journal article" date="2014" name="Nature">
        <title>The genome of the recently domesticated crop plant sugar beet (Beta vulgaris).</title>
        <authorList>
            <person name="Dohm J.C."/>
            <person name="Minoche A.E."/>
            <person name="Holtgrawe D."/>
            <person name="Capella-Gutierrez S."/>
            <person name="Zakrzewski F."/>
            <person name="Tafer H."/>
            <person name="Rupp O."/>
            <person name="Sorensen T.R."/>
            <person name="Stracke R."/>
            <person name="Reinhardt R."/>
            <person name="Goesmann A."/>
            <person name="Kraft T."/>
            <person name="Schulz B."/>
            <person name="Stadler P.F."/>
            <person name="Schmidt T."/>
            <person name="Gabaldon T."/>
            <person name="Lehrach H."/>
            <person name="Weisshaar B."/>
            <person name="Himmelbauer H."/>
        </authorList>
    </citation>
    <scope>NUCLEOTIDE SEQUENCE [LARGE SCALE GENOMIC DNA]</scope>
    <source>
        <tissue evidence="2">Taproot</tissue>
    </source>
</reference>
<evidence type="ECO:0000256" key="1">
    <source>
        <dbReference type="SAM" id="MobiDB-lite"/>
    </source>
</evidence>
<accession>A0A0J8BR11</accession>
<keyword evidence="3" id="KW-1185">Reference proteome</keyword>
<sequence length="108" mass="12297">MQYDELTHILHEVNRQEEDEINVAGTDEEEIHEETEANTEEMTTLHQPVTRKSSRESEILAKFKDFIYAIPGKGSTAGNASAHTETMKNLETSDNNNENIGKCWYVVI</sequence>
<evidence type="ECO:0000313" key="2">
    <source>
        <dbReference type="EMBL" id="KMT03627.1"/>
    </source>
</evidence>
<dbReference type="Gramene" id="KMT03627">
    <property type="protein sequence ID" value="KMT03627"/>
    <property type="gene ID" value="BVRB_8g190400"/>
</dbReference>
<feature type="compositionally biased region" description="Acidic residues" evidence="1">
    <location>
        <begin position="25"/>
        <end position="39"/>
    </location>
</feature>
<evidence type="ECO:0000313" key="3">
    <source>
        <dbReference type="Proteomes" id="UP000035740"/>
    </source>
</evidence>
<gene>
    <name evidence="2" type="ORF">BVRB_8g190400</name>
</gene>
<name>A0A0J8BR11_BETVV</name>
<dbReference type="Proteomes" id="UP000035740">
    <property type="component" value="Chromosome 8"/>
</dbReference>
<dbReference type="EMBL" id="KQ090169">
    <property type="protein sequence ID" value="KMT03627.1"/>
    <property type="molecule type" value="Genomic_DNA"/>
</dbReference>
<feature type="region of interest" description="Disordered" evidence="1">
    <location>
        <begin position="25"/>
        <end position="54"/>
    </location>
</feature>
<proteinExistence type="predicted"/>
<protein>
    <submittedName>
        <fullName evidence="2">Uncharacterized protein</fullName>
    </submittedName>
</protein>